<feature type="region of interest" description="Disordered" evidence="1">
    <location>
        <begin position="1400"/>
        <end position="1439"/>
    </location>
</feature>
<dbReference type="FunFam" id="3.40.50.300:FF:000587">
    <property type="entry name" value="von Willebrand factor A domain containing 8"/>
    <property type="match status" value="1"/>
</dbReference>
<dbReference type="PROSITE" id="PS50234">
    <property type="entry name" value="VWFA"/>
    <property type="match status" value="1"/>
</dbReference>
<dbReference type="EMBL" id="GG745357">
    <property type="protein sequence ID" value="KNE68585.1"/>
    <property type="molecule type" value="Genomic_DNA"/>
</dbReference>
<evidence type="ECO:0000259" key="2">
    <source>
        <dbReference type="PROSITE" id="PS50234"/>
    </source>
</evidence>
<protein>
    <recommendedName>
        <fullName evidence="2">VWFA domain-containing protein</fullName>
    </recommendedName>
</protein>
<gene>
    <name evidence="3" type="ORF">AMAG_19754</name>
</gene>
<dbReference type="InterPro" id="IPR027417">
    <property type="entry name" value="P-loop_NTPase"/>
</dbReference>
<feature type="domain" description="VWFA" evidence="2">
    <location>
        <begin position="1578"/>
        <end position="1759"/>
    </location>
</feature>
<evidence type="ECO:0000256" key="1">
    <source>
        <dbReference type="SAM" id="MobiDB-lite"/>
    </source>
</evidence>
<dbReference type="VEuPathDB" id="FungiDB:AMAG_19754"/>
<dbReference type="GO" id="GO:0016887">
    <property type="term" value="F:ATP hydrolysis activity"/>
    <property type="evidence" value="ECO:0007669"/>
    <property type="project" value="InterPro"/>
</dbReference>
<dbReference type="Gene3D" id="3.40.50.300">
    <property type="entry name" value="P-loop containing nucleotide triphosphate hydrolases"/>
    <property type="match status" value="3"/>
</dbReference>
<sequence length="1768" mass="193752">MADKKGSSPTTTDGQRKALIRIGDIASQIAVPTHQHLVPYVDPEELALTKRTRQVLRWLLQKEKLNQDAFLLGPPDGRMRSIAFKFAQLTNREVEYVAISRDSTESDLKQRREIEGGTAKYVDQCCVRAAIHGRILILDGVQSCERNLLPLINNLLENREMALEDGRFLVSPKRYQALLNDSSADAAALADRKLVPVNPKFFVIAIGLPVPPFTGYPLDPPFRSRFQAKFVPRLNADETVRTLTTSGSTKLGPAHVDALKRIATVAEVLAANQAEYRLADFTGDLAVIAKLLHHGVAPIHALDLVYPFMSLPTTDKHSRMVLEGVLRRFGLTHEQLTDVPMPDLMPALRDPSFPTGLALTPTFEAALMKMHACHTAVGDFCLVGGKGAGKSHLVRHFCASLGLEMLLVPVFKDMSSRELLQRRSTTFAGDTTWVDAPLVDAMLTGRVAVLDGVESLAHGSLATLECIVHNRSVTLPDGRRLVSDKQYARLPAREKALVERIHPSFRLIALARPSVMGSDAKTWLTPEAAALFPFVQLAPLAKAEEAALLQATVPNADPALVDQLIQVAVALQNAHDDVGALAHSVSLRQLIKLAQRMTAFPGDSLWDEVHRVTMTRFAPGMVREQLSGLMAQVGVAMPPPRRADEEAPLSLRKVENGQKLAIGDVVVPIKQDADPLLIPHTLFYENQRQFTVLRDLLKDWLLGEHILLIGNQGVGKNKLVDYLLGQLQRERQYIQLHRDTTVQALTAIPVIKEGVLSYEDSPLVVAARMGHVLVVDEADKAPTHVTAILKSLIEDREMLLGDGRRITTMPQSNLDVVLHPDFRMIVLANRPGFPFLGNDFFRECGDVFASHAIDNPDVPSEVAMLQQYSPNVAVSLLEKLSRAFAELRVNAQDGDINYPYSTREIVHIARHLEQFPDEGLANVLHNVFDFDAMDSTTREVVIAALKKHGIPIATQDGYQIQLAVMHPLPAPAVQHEWVAAGPTVEARVERKPPALRGGWDLKLSPAQTLTKLEGRNNVFSEKLFSVHLPMETTVLSVAAFDHVVYLVATNPIQLIVLDTQAWSVATVSLHEYFPLQRGFPALHVVAVARDQLIVVNVDDGTVLVVKEWKIFSMSVTLIKGRATMVRRVAAGAAGAPFVAVVAQEGESHVDVVTVDGDHARVALPSPVARMHAATGPRILVQSPASALLLMDVATARVQEFAPTSSDVAMPLAAMHALDDARFLGVASVDQVLVLDMQPARIAAHRVATLENPYVNVDPVARALLVQQHVVVYPSAVPGQGIAEVLDLGHRATRHVPVELPLPFTAKLQTEATVAEYKGDRVPAALAVLDVGAGCVAVVDSTGMIQVLQVTLEQLKTDLHDWRRLIGSDASADRERLDVTIVDDSADDESIAKQLEALGIGKGKGKGSGEGEGTGDGEGKGSGSGTGVSGEGGSTGATRTSAEALSLEEIITNAKGDSQATASVTIRTSAPATGEITEAIREMHDEAVRQRMAQLEMREPDMKTYQTYKEEVAKEIQQVRQLIESTQRKQKERVWLKNQSTGELDDRKLVEGLVGDTNIYKRRGDEDPTMGSLFDVPKRVIFSFDLSASMFKFNSHDARLQRSIELALLVMQSFRGFENKFRYEIRGHSGDSASLEFVTESNYPKNEKEELRVLTKMSSHAQYCLTGDHTMASIKQAIQDVTKQELDEAFVVVLSDANISQYNIQPNDLAQVLSSDDRVQAYIIFIGTLADQAEQLRKAMPGKAFSCLDTRQLPHIMKRIFTGMVRSNL</sequence>
<dbReference type="PANTHER" id="PTHR21610">
    <property type="entry name" value="VON WILLEBRAND FACTOR A DOMAIN-CONTAINING PROTEIN 8"/>
    <property type="match status" value="1"/>
</dbReference>
<proteinExistence type="predicted"/>
<dbReference type="Proteomes" id="UP000054350">
    <property type="component" value="Unassembled WGS sequence"/>
</dbReference>
<evidence type="ECO:0000313" key="4">
    <source>
        <dbReference type="Proteomes" id="UP000054350"/>
    </source>
</evidence>
<dbReference type="eggNOG" id="KOG1808">
    <property type="taxonomic scope" value="Eukaryota"/>
</dbReference>
<dbReference type="PANTHER" id="PTHR21610:SF9">
    <property type="entry name" value="VON WILLEBRAND FACTOR A DOMAIN-CONTAINING PROTEIN 8"/>
    <property type="match status" value="1"/>
</dbReference>
<organism evidence="3 4">
    <name type="scientific">Allomyces macrogynus (strain ATCC 38327)</name>
    <name type="common">Allomyces javanicus var. macrogynus</name>
    <dbReference type="NCBI Taxonomy" id="578462"/>
    <lineage>
        <taxon>Eukaryota</taxon>
        <taxon>Fungi</taxon>
        <taxon>Fungi incertae sedis</taxon>
        <taxon>Blastocladiomycota</taxon>
        <taxon>Blastocladiomycetes</taxon>
        <taxon>Blastocladiales</taxon>
        <taxon>Blastocladiaceae</taxon>
        <taxon>Allomyces</taxon>
    </lineage>
</organism>
<dbReference type="Gene3D" id="3.40.50.410">
    <property type="entry name" value="von Willebrand factor, type A domain"/>
    <property type="match status" value="1"/>
</dbReference>
<dbReference type="InterPro" id="IPR002035">
    <property type="entry name" value="VWF_A"/>
</dbReference>
<dbReference type="GO" id="GO:0005737">
    <property type="term" value="C:cytoplasm"/>
    <property type="evidence" value="ECO:0007669"/>
    <property type="project" value="TreeGrafter"/>
</dbReference>
<dbReference type="SUPFAM" id="SSF52540">
    <property type="entry name" value="P-loop containing nucleoside triphosphate hydrolases"/>
    <property type="match status" value="3"/>
</dbReference>
<feature type="region of interest" description="Disordered" evidence="1">
    <location>
        <begin position="1455"/>
        <end position="1474"/>
    </location>
</feature>
<feature type="compositionally biased region" description="Gly residues" evidence="1">
    <location>
        <begin position="1400"/>
        <end position="1434"/>
    </location>
</feature>
<dbReference type="STRING" id="578462.A0A0L0T1T3"/>
<evidence type="ECO:0000313" key="3">
    <source>
        <dbReference type="EMBL" id="KNE68585.1"/>
    </source>
</evidence>
<dbReference type="InterPro" id="IPR039891">
    <property type="entry name" value="VWA8"/>
</dbReference>
<feature type="compositionally biased region" description="Polar residues" evidence="1">
    <location>
        <begin position="1455"/>
        <end position="1470"/>
    </location>
</feature>
<name>A0A0L0T1T3_ALLM3</name>
<keyword evidence="4" id="KW-1185">Reference proteome</keyword>
<dbReference type="OMA" id="TESHWID"/>
<reference evidence="4" key="2">
    <citation type="submission" date="2009-11" db="EMBL/GenBank/DDBJ databases">
        <title>The Genome Sequence of Allomyces macrogynus strain ATCC 38327.</title>
        <authorList>
            <consortium name="The Broad Institute Genome Sequencing Platform"/>
            <person name="Russ C."/>
            <person name="Cuomo C."/>
            <person name="Shea T."/>
            <person name="Young S.K."/>
            <person name="Zeng Q."/>
            <person name="Koehrsen M."/>
            <person name="Haas B."/>
            <person name="Borodovsky M."/>
            <person name="Guigo R."/>
            <person name="Alvarado L."/>
            <person name="Berlin A."/>
            <person name="Borenstein D."/>
            <person name="Chen Z."/>
            <person name="Engels R."/>
            <person name="Freedman E."/>
            <person name="Gellesch M."/>
            <person name="Goldberg J."/>
            <person name="Griggs A."/>
            <person name="Gujja S."/>
            <person name="Heiman D."/>
            <person name="Hepburn T."/>
            <person name="Howarth C."/>
            <person name="Jen D."/>
            <person name="Larson L."/>
            <person name="Lewis B."/>
            <person name="Mehta T."/>
            <person name="Park D."/>
            <person name="Pearson M."/>
            <person name="Roberts A."/>
            <person name="Saif S."/>
            <person name="Shenoy N."/>
            <person name="Sisk P."/>
            <person name="Stolte C."/>
            <person name="Sykes S."/>
            <person name="Walk T."/>
            <person name="White J."/>
            <person name="Yandava C."/>
            <person name="Burger G."/>
            <person name="Gray M.W."/>
            <person name="Holland P.W.H."/>
            <person name="King N."/>
            <person name="Lang F.B.F."/>
            <person name="Roger A.J."/>
            <person name="Ruiz-Trillo I."/>
            <person name="Lander E."/>
            <person name="Nusbaum C."/>
        </authorList>
    </citation>
    <scope>NUCLEOTIDE SEQUENCE [LARGE SCALE GENOMIC DNA]</scope>
    <source>
        <strain evidence="4">ATCC 38327</strain>
    </source>
</reference>
<dbReference type="GO" id="GO:0005524">
    <property type="term" value="F:ATP binding"/>
    <property type="evidence" value="ECO:0007669"/>
    <property type="project" value="InterPro"/>
</dbReference>
<dbReference type="InterPro" id="IPR011704">
    <property type="entry name" value="ATPase_dyneun-rel_AAA"/>
</dbReference>
<reference evidence="3 4" key="1">
    <citation type="submission" date="2009-11" db="EMBL/GenBank/DDBJ databases">
        <title>Annotation of Allomyces macrogynus ATCC 38327.</title>
        <authorList>
            <consortium name="The Broad Institute Genome Sequencing Platform"/>
            <person name="Russ C."/>
            <person name="Cuomo C."/>
            <person name="Burger G."/>
            <person name="Gray M.W."/>
            <person name="Holland P.W.H."/>
            <person name="King N."/>
            <person name="Lang F.B.F."/>
            <person name="Roger A.J."/>
            <person name="Ruiz-Trillo I."/>
            <person name="Young S.K."/>
            <person name="Zeng Q."/>
            <person name="Gargeya S."/>
            <person name="Fitzgerald M."/>
            <person name="Haas B."/>
            <person name="Abouelleil A."/>
            <person name="Alvarado L."/>
            <person name="Arachchi H.M."/>
            <person name="Berlin A."/>
            <person name="Chapman S.B."/>
            <person name="Gearin G."/>
            <person name="Goldberg J."/>
            <person name="Griggs A."/>
            <person name="Gujja S."/>
            <person name="Hansen M."/>
            <person name="Heiman D."/>
            <person name="Howarth C."/>
            <person name="Larimer J."/>
            <person name="Lui A."/>
            <person name="MacDonald P.J.P."/>
            <person name="McCowen C."/>
            <person name="Montmayeur A."/>
            <person name="Murphy C."/>
            <person name="Neiman D."/>
            <person name="Pearson M."/>
            <person name="Priest M."/>
            <person name="Roberts A."/>
            <person name="Saif S."/>
            <person name="Shea T."/>
            <person name="Sisk P."/>
            <person name="Stolte C."/>
            <person name="Sykes S."/>
            <person name="Wortman J."/>
            <person name="Nusbaum C."/>
            <person name="Birren B."/>
        </authorList>
    </citation>
    <scope>NUCLEOTIDE SEQUENCE [LARGE SCALE GENOMIC DNA]</scope>
    <source>
        <strain evidence="3 4">ATCC 38327</strain>
    </source>
</reference>
<dbReference type="InterPro" id="IPR036465">
    <property type="entry name" value="vWFA_dom_sf"/>
</dbReference>
<dbReference type="OrthoDB" id="5186at2759"/>
<accession>A0A0L0T1T3</accession>
<dbReference type="Pfam" id="PF07728">
    <property type="entry name" value="AAA_5"/>
    <property type="match status" value="3"/>
</dbReference>